<keyword evidence="13" id="KW-0472">Membrane</keyword>
<dbReference type="OrthoDB" id="4330at2759"/>
<evidence type="ECO:0000256" key="4">
    <source>
        <dbReference type="ARBA" id="ARBA00022516"/>
    </source>
</evidence>
<dbReference type="GO" id="GO:0005739">
    <property type="term" value="C:mitochondrion"/>
    <property type="evidence" value="ECO:0007669"/>
    <property type="project" value="TreeGrafter"/>
</dbReference>
<evidence type="ECO:0000313" key="15">
    <source>
        <dbReference type="Proteomes" id="UP000218231"/>
    </source>
</evidence>
<keyword evidence="4" id="KW-0444">Lipid biosynthesis</keyword>
<comment type="function">
    <text evidence="12">Catalyzes the formation of phosphatidylethanolamine (PtdEtn) from phosphatidylserine (PtdSer). Plays a central role in phospholipid metabolism and in the interorganelle trafficking of phosphatidylserine. May be involved in lipid droplet biogenesis at the endoplasmic reticulum membrane.</text>
</comment>
<dbReference type="InterPro" id="IPR033177">
    <property type="entry name" value="PSD-B"/>
</dbReference>
<comment type="caution">
    <text evidence="14">The sequence shown here is derived from an EMBL/GenBank/DDBJ whole genome shotgun (WGS) entry which is preliminary data.</text>
</comment>
<gene>
    <name evidence="14" type="ORF">WR25_20312</name>
</gene>
<evidence type="ECO:0000256" key="12">
    <source>
        <dbReference type="ARBA" id="ARBA00045136"/>
    </source>
</evidence>
<dbReference type="GO" id="GO:0006646">
    <property type="term" value="P:phosphatidylethanolamine biosynthetic process"/>
    <property type="evidence" value="ECO:0007669"/>
    <property type="project" value="UniProtKB-UniPathway"/>
</dbReference>
<evidence type="ECO:0000256" key="9">
    <source>
        <dbReference type="ARBA" id="ARBA00023264"/>
    </source>
</evidence>
<reference evidence="14 15" key="1">
    <citation type="journal article" date="2017" name="Curr. Biol.">
        <title>Genome architecture and evolution of a unichromosomal asexual nematode.</title>
        <authorList>
            <person name="Fradin H."/>
            <person name="Zegar C."/>
            <person name="Gutwein M."/>
            <person name="Lucas J."/>
            <person name="Kovtun M."/>
            <person name="Corcoran D."/>
            <person name="Baugh L.R."/>
            <person name="Kiontke K."/>
            <person name="Gunsalus K."/>
            <person name="Fitch D.H."/>
            <person name="Piano F."/>
        </authorList>
    </citation>
    <scope>NUCLEOTIDE SEQUENCE [LARGE SCALE GENOMIC DNA]</scope>
    <source>
        <strain evidence="14">PF1309</strain>
    </source>
</reference>
<keyword evidence="10" id="KW-0670">Pyruvate</keyword>
<evidence type="ECO:0000256" key="11">
    <source>
        <dbReference type="ARBA" id="ARBA00024326"/>
    </source>
</evidence>
<evidence type="ECO:0000256" key="2">
    <source>
        <dbReference type="ARBA" id="ARBA00005189"/>
    </source>
</evidence>
<comment type="pathway">
    <text evidence="11">Phospholipid metabolism; phosphatidylethanolamine biosynthesis.</text>
</comment>
<protein>
    <recommendedName>
        <fullName evidence="3">phosphatidylserine decarboxylase</fullName>
        <ecNumber evidence="3">4.1.1.65</ecNumber>
    </recommendedName>
</protein>
<dbReference type="Proteomes" id="UP000218231">
    <property type="component" value="Unassembled WGS sequence"/>
</dbReference>
<accession>A0A2A2LP89</accession>
<dbReference type="Pfam" id="PF02666">
    <property type="entry name" value="PS_Dcarbxylase"/>
    <property type="match status" value="1"/>
</dbReference>
<dbReference type="EC" id="4.1.1.65" evidence="3"/>
<comment type="cofactor">
    <cofactor evidence="1">
        <name>pyruvate</name>
        <dbReference type="ChEBI" id="CHEBI:15361"/>
    </cofactor>
</comment>
<dbReference type="InterPro" id="IPR003817">
    <property type="entry name" value="PS_Dcarbxylase"/>
</dbReference>
<sequence>MFYMNEWIILGSFLGHWLKLFSVSTVLIAAGAYVGYLFTPDWREIVDSKHYYSNWQIRVYLSLPFNVVSRFAGRVANWEIPVWLRQSILGTFARAYGCKMDEAIVSDLKVSPADGVVLHYGKVEEERIEYVKGHDYDVATFIGEPYHKRNKELDLYQLVIYLAPGNYHSFHSPARWKADQMIHVPGLLLSVRPSLLSQVPHLFCLNERVVLNGEWKHGFFSMTAVAATNVGDIVIEAEPKLRTNVSRRKTEKIAASISPIHVPYLPGDRVGDFRLGSTIVLVFEAPPTIKFAIQAGDSLRYGQSLVVDGV</sequence>
<evidence type="ECO:0000256" key="3">
    <source>
        <dbReference type="ARBA" id="ARBA00012243"/>
    </source>
</evidence>
<dbReference type="STRING" id="2018661.A0A2A2LP89"/>
<dbReference type="PANTHER" id="PTHR10067:SF6">
    <property type="entry name" value="PHOSPHATIDYLSERINE DECARBOXYLASE PROENZYME, MITOCHONDRIAL"/>
    <property type="match status" value="1"/>
</dbReference>
<dbReference type="PANTHER" id="PTHR10067">
    <property type="entry name" value="PHOSPHATIDYLSERINE DECARBOXYLASE"/>
    <property type="match status" value="1"/>
</dbReference>
<evidence type="ECO:0000256" key="13">
    <source>
        <dbReference type="SAM" id="Phobius"/>
    </source>
</evidence>
<evidence type="ECO:0000256" key="8">
    <source>
        <dbReference type="ARBA" id="ARBA00023239"/>
    </source>
</evidence>
<feature type="transmembrane region" description="Helical" evidence="13">
    <location>
        <begin position="20"/>
        <end position="39"/>
    </location>
</feature>
<keyword evidence="7" id="KW-0594">Phospholipid biosynthesis</keyword>
<keyword evidence="5" id="KW-0210">Decarboxylase</keyword>
<dbReference type="EMBL" id="LIAE01006535">
    <property type="protein sequence ID" value="PAV88063.1"/>
    <property type="molecule type" value="Genomic_DNA"/>
</dbReference>
<evidence type="ECO:0000256" key="7">
    <source>
        <dbReference type="ARBA" id="ARBA00023209"/>
    </source>
</evidence>
<dbReference type="UniPathway" id="UPA00558"/>
<evidence type="ECO:0000256" key="6">
    <source>
        <dbReference type="ARBA" id="ARBA00023098"/>
    </source>
</evidence>
<keyword evidence="6" id="KW-0443">Lipid metabolism</keyword>
<name>A0A2A2LP89_9BILA</name>
<proteinExistence type="predicted"/>
<keyword evidence="8" id="KW-0456">Lyase</keyword>
<keyword evidence="15" id="KW-1185">Reference proteome</keyword>
<dbReference type="AlphaFoldDB" id="A0A2A2LP89"/>
<organism evidence="14 15">
    <name type="scientific">Diploscapter pachys</name>
    <dbReference type="NCBI Taxonomy" id="2018661"/>
    <lineage>
        <taxon>Eukaryota</taxon>
        <taxon>Metazoa</taxon>
        <taxon>Ecdysozoa</taxon>
        <taxon>Nematoda</taxon>
        <taxon>Chromadorea</taxon>
        <taxon>Rhabditida</taxon>
        <taxon>Rhabditina</taxon>
        <taxon>Rhabditomorpha</taxon>
        <taxon>Rhabditoidea</taxon>
        <taxon>Rhabditidae</taxon>
        <taxon>Diploscapter</taxon>
    </lineage>
</organism>
<evidence type="ECO:0000313" key="14">
    <source>
        <dbReference type="EMBL" id="PAV88063.1"/>
    </source>
</evidence>
<evidence type="ECO:0000256" key="10">
    <source>
        <dbReference type="ARBA" id="ARBA00023317"/>
    </source>
</evidence>
<keyword evidence="13" id="KW-1133">Transmembrane helix</keyword>
<keyword evidence="9" id="KW-1208">Phospholipid metabolism</keyword>
<keyword evidence="13" id="KW-0812">Transmembrane</keyword>
<evidence type="ECO:0000256" key="5">
    <source>
        <dbReference type="ARBA" id="ARBA00022793"/>
    </source>
</evidence>
<dbReference type="GO" id="GO:0004609">
    <property type="term" value="F:phosphatidylserine decarboxylase activity"/>
    <property type="evidence" value="ECO:0007669"/>
    <property type="project" value="UniProtKB-EC"/>
</dbReference>
<evidence type="ECO:0000256" key="1">
    <source>
        <dbReference type="ARBA" id="ARBA00001928"/>
    </source>
</evidence>
<comment type="pathway">
    <text evidence="2">Lipid metabolism.</text>
</comment>
<dbReference type="NCBIfam" id="TIGR00163">
    <property type="entry name" value="PS_decarb"/>
    <property type="match status" value="1"/>
</dbReference>